<comment type="caution">
    <text evidence="14">The sequence shown here is derived from an EMBL/GenBank/DDBJ whole genome shotgun (WGS) entry which is preliminary data.</text>
</comment>
<evidence type="ECO:0000256" key="1">
    <source>
        <dbReference type="ARBA" id="ARBA00001966"/>
    </source>
</evidence>
<dbReference type="SFLD" id="SFLDG01067">
    <property type="entry name" value="SPASM/twitch_domain_containing"/>
    <property type="match status" value="1"/>
</dbReference>
<dbReference type="GO" id="GO:0051539">
    <property type="term" value="F:4 iron, 4 sulfur cluster binding"/>
    <property type="evidence" value="ECO:0007669"/>
    <property type="project" value="UniProtKB-KW"/>
</dbReference>
<dbReference type="GO" id="GO:0006777">
    <property type="term" value="P:Mo-molybdopterin cofactor biosynthetic process"/>
    <property type="evidence" value="ECO:0007669"/>
    <property type="project" value="UniProtKB-KW"/>
</dbReference>
<proteinExistence type="inferred from homology"/>
<evidence type="ECO:0000256" key="11">
    <source>
        <dbReference type="ARBA" id="ARBA00023239"/>
    </source>
</evidence>
<dbReference type="Gene3D" id="3.20.20.70">
    <property type="entry name" value="Aldolase class I"/>
    <property type="match status" value="1"/>
</dbReference>
<evidence type="ECO:0000313" key="14">
    <source>
        <dbReference type="EMBL" id="OIQ98516.1"/>
    </source>
</evidence>
<dbReference type="Pfam" id="PF04055">
    <property type="entry name" value="Radical_SAM"/>
    <property type="match status" value="1"/>
</dbReference>
<dbReference type="GO" id="GO:0061798">
    <property type="term" value="F:GTP 3',8'-cyclase activity"/>
    <property type="evidence" value="ECO:0007669"/>
    <property type="project" value="UniProtKB-EC"/>
</dbReference>
<evidence type="ECO:0000256" key="9">
    <source>
        <dbReference type="ARBA" id="ARBA00023134"/>
    </source>
</evidence>
<gene>
    <name evidence="14" type="primary">moaA_15</name>
    <name evidence="14" type="ORF">GALL_194910</name>
</gene>
<keyword evidence="6" id="KW-0547">Nucleotide-binding</keyword>
<evidence type="ECO:0000256" key="4">
    <source>
        <dbReference type="ARBA" id="ARBA00022691"/>
    </source>
</evidence>
<dbReference type="GO" id="GO:0046872">
    <property type="term" value="F:metal ion binding"/>
    <property type="evidence" value="ECO:0007669"/>
    <property type="project" value="UniProtKB-KW"/>
</dbReference>
<dbReference type="PROSITE" id="PS01305">
    <property type="entry name" value="MOAA_NIFB_PQQE"/>
    <property type="match status" value="1"/>
</dbReference>
<dbReference type="InterPro" id="IPR013785">
    <property type="entry name" value="Aldolase_TIM"/>
</dbReference>
<dbReference type="SFLD" id="SFLDG01386">
    <property type="entry name" value="main_SPASM_domain-containing"/>
    <property type="match status" value="1"/>
</dbReference>
<accession>A0A1J5S2P8</accession>
<dbReference type="InterPro" id="IPR000385">
    <property type="entry name" value="MoaA_NifB_PqqE_Fe-S-bd_CS"/>
</dbReference>
<dbReference type="NCBIfam" id="TIGR02666">
    <property type="entry name" value="moaA"/>
    <property type="match status" value="1"/>
</dbReference>
<protein>
    <recommendedName>
        <fullName evidence="2">GTP 3',8-cyclase</fullName>
        <ecNumber evidence="2">4.1.99.22</ecNumber>
    </recommendedName>
</protein>
<dbReference type="SUPFAM" id="SSF102114">
    <property type="entry name" value="Radical SAM enzymes"/>
    <property type="match status" value="1"/>
</dbReference>
<sequence>MTAAALMRIPLIDMRSSVRAPIPPLVPYVQGALVDTRHRTLRDLRISVTDRCNFRCTYCMPKEVFGDDYAFLPHDEVLTFEEIVHIAKIFHGHGVEKIRLTGGEPLLRKDIELLVEKLARELPGVVLTLTTNGSALKAKAKLLRMAGLTRISVSLDSLDDTTFRAMNNVEFPVGKVLDAIDAAAAAGFAPIKINMVVKRGVNDKDIVEMARHFKNSGNIVRFIEFMDVGASNGWKMDDVVSSAEVIRRIDQVFPCEPVNPNYSGEVAKRWRYKDGSGEFGVISSVTEAFCDTCTRARLSTDGAVYTCLFAQKGYDLKAMLRGGKSDDEIHNAIASIWQHRVDRYSEIRTSETARQKKVEMSFIGG</sequence>
<keyword evidence="3" id="KW-0004">4Fe-4S</keyword>
<dbReference type="EC" id="4.1.99.22" evidence="2"/>
<keyword evidence="7" id="KW-0408">Iron</keyword>
<keyword evidence="10" id="KW-0501">Molybdenum cofactor biosynthesis</keyword>
<dbReference type="PROSITE" id="PS51918">
    <property type="entry name" value="RADICAL_SAM"/>
    <property type="match status" value="1"/>
</dbReference>
<dbReference type="EMBL" id="MLJW01000118">
    <property type="protein sequence ID" value="OIQ98516.1"/>
    <property type="molecule type" value="Genomic_DNA"/>
</dbReference>
<keyword evidence="9" id="KW-0342">GTP-binding</keyword>
<evidence type="ECO:0000256" key="3">
    <source>
        <dbReference type="ARBA" id="ARBA00022485"/>
    </source>
</evidence>
<dbReference type="SMART" id="SM00729">
    <property type="entry name" value="Elp3"/>
    <property type="match status" value="1"/>
</dbReference>
<feature type="domain" description="Radical SAM core" evidence="13">
    <location>
        <begin position="36"/>
        <end position="256"/>
    </location>
</feature>
<dbReference type="GO" id="GO:0061799">
    <property type="term" value="F:cyclic pyranopterin monophosphate synthase activity"/>
    <property type="evidence" value="ECO:0007669"/>
    <property type="project" value="TreeGrafter"/>
</dbReference>
<dbReference type="InterPro" id="IPR058240">
    <property type="entry name" value="rSAM_sf"/>
</dbReference>
<dbReference type="InterPro" id="IPR040064">
    <property type="entry name" value="MoaA-like"/>
</dbReference>
<dbReference type="InterPro" id="IPR007197">
    <property type="entry name" value="rSAM"/>
</dbReference>
<organism evidence="14">
    <name type="scientific">mine drainage metagenome</name>
    <dbReference type="NCBI Taxonomy" id="410659"/>
    <lineage>
        <taxon>unclassified sequences</taxon>
        <taxon>metagenomes</taxon>
        <taxon>ecological metagenomes</taxon>
    </lineage>
</organism>
<dbReference type="PANTHER" id="PTHR22960">
    <property type="entry name" value="MOLYBDOPTERIN COFACTOR SYNTHESIS PROTEIN A"/>
    <property type="match status" value="1"/>
</dbReference>
<evidence type="ECO:0000256" key="8">
    <source>
        <dbReference type="ARBA" id="ARBA00023014"/>
    </source>
</evidence>
<evidence type="ECO:0000256" key="10">
    <source>
        <dbReference type="ARBA" id="ARBA00023150"/>
    </source>
</evidence>
<dbReference type="PANTHER" id="PTHR22960:SF0">
    <property type="entry name" value="MOLYBDENUM COFACTOR BIOSYNTHESIS PROTEIN 1"/>
    <property type="match status" value="1"/>
</dbReference>
<dbReference type="InterPro" id="IPR013483">
    <property type="entry name" value="MoaA"/>
</dbReference>
<evidence type="ECO:0000256" key="2">
    <source>
        <dbReference type="ARBA" id="ARBA00012167"/>
    </source>
</evidence>
<comment type="cofactor">
    <cofactor evidence="1">
        <name>[4Fe-4S] cluster</name>
        <dbReference type="ChEBI" id="CHEBI:49883"/>
    </cofactor>
</comment>
<dbReference type="InterPro" id="IPR010505">
    <property type="entry name" value="MoaA_twitch"/>
</dbReference>
<evidence type="ECO:0000256" key="5">
    <source>
        <dbReference type="ARBA" id="ARBA00022723"/>
    </source>
</evidence>
<dbReference type="SFLD" id="SFLDS00029">
    <property type="entry name" value="Radical_SAM"/>
    <property type="match status" value="1"/>
</dbReference>
<keyword evidence="8" id="KW-0411">Iron-sulfur</keyword>
<evidence type="ECO:0000256" key="6">
    <source>
        <dbReference type="ARBA" id="ARBA00022741"/>
    </source>
</evidence>
<keyword evidence="4" id="KW-0949">S-adenosyl-L-methionine</keyword>
<evidence type="ECO:0000259" key="13">
    <source>
        <dbReference type="PROSITE" id="PS51918"/>
    </source>
</evidence>
<name>A0A1J5S2P8_9ZZZZ</name>
<keyword evidence="11 14" id="KW-0456">Lyase</keyword>
<evidence type="ECO:0000256" key="12">
    <source>
        <dbReference type="ARBA" id="ARBA00048697"/>
    </source>
</evidence>
<dbReference type="InterPro" id="IPR006638">
    <property type="entry name" value="Elp3/MiaA/NifB-like_rSAM"/>
</dbReference>
<dbReference type="UniPathway" id="UPA00344"/>
<dbReference type="InterPro" id="IPR050105">
    <property type="entry name" value="MoCo_biosynth_MoaA/MoaC"/>
</dbReference>
<dbReference type="CDD" id="cd21117">
    <property type="entry name" value="Twitch_MoaA"/>
    <property type="match status" value="1"/>
</dbReference>
<dbReference type="Pfam" id="PF06463">
    <property type="entry name" value="Mob_synth_C"/>
    <property type="match status" value="1"/>
</dbReference>
<dbReference type="SFLD" id="SFLDG01383">
    <property type="entry name" value="cyclic_pyranopterin_phosphate"/>
    <property type="match status" value="1"/>
</dbReference>
<dbReference type="GO" id="GO:0005525">
    <property type="term" value="F:GTP binding"/>
    <property type="evidence" value="ECO:0007669"/>
    <property type="project" value="UniProtKB-KW"/>
</dbReference>
<keyword evidence="5" id="KW-0479">Metal-binding</keyword>
<reference evidence="14" key="1">
    <citation type="submission" date="2016-10" db="EMBL/GenBank/DDBJ databases">
        <title>Sequence of Gallionella enrichment culture.</title>
        <authorList>
            <person name="Poehlein A."/>
            <person name="Muehling M."/>
            <person name="Daniel R."/>
        </authorList>
    </citation>
    <scope>NUCLEOTIDE SEQUENCE</scope>
</reference>
<evidence type="ECO:0000256" key="7">
    <source>
        <dbReference type="ARBA" id="ARBA00023004"/>
    </source>
</evidence>
<dbReference type="AlphaFoldDB" id="A0A1J5S2P8"/>
<comment type="catalytic activity">
    <reaction evidence="12">
        <text>GTP + AH2 + S-adenosyl-L-methionine = (8S)-3',8-cyclo-7,8-dihydroguanosine 5'-triphosphate + 5'-deoxyadenosine + L-methionine + A + H(+)</text>
        <dbReference type="Rhea" id="RHEA:49576"/>
        <dbReference type="ChEBI" id="CHEBI:13193"/>
        <dbReference type="ChEBI" id="CHEBI:15378"/>
        <dbReference type="ChEBI" id="CHEBI:17319"/>
        <dbReference type="ChEBI" id="CHEBI:17499"/>
        <dbReference type="ChEBI" id="CHEBI:37565"/>
        <dbReference type="ChEBI" id="CHEBI:57844"/>
        <dbReference type="ChEBI" id="CHEBI:59789"/>
        <dbReference type="ChEBI" id="CHEBI:131766"/>
        <dbReference type="EC" id="4.1.99.22"/>
    </reaction>
</comment>
<dbReference type="CDD" id="cd01335">
    <property type="entry name" value="Radical_SAM"/>
    <property type="match status" value="1"/>
</dbReference>
<dbReference type="HAMAP" id="MF_01225_B">
    <property type="entry name" value="MoaA_B"/>
    <property type="match status" value="1"/>
</dbReference>